<protein>
    <submittedName>
        <fullName evidence="1">Uncharacterized protein</fullName>
    </submittedName>
</protein>
<evidence type="ECO:0000313" key="1">
    <source>
        <dbReference type="EMBL" id="MDT8998347.1"/>
    </source>
</evidence>
<dbReference type="Proteomes" id="UP001246372">
    <property type="component" value="Unassembled WGS sequence"/>
</dbReference>
<reference evidence="1" key="1">
    <citation type="submission" date="2023-09" db="EMBL/GenBank/DDBJ databases">
        <title>Paucibacter sp. APW11 Genome sequencing and assembly.</title>
        <authorList>
            <person name="Kim I."/>
        </authorList>
    </citation>
    <scope>NUCLEOTIDE SEQUENCE</scope>
    <source>
        <strain evidence="1">APW11</strain>
    </source>
</reference>
<organism evidence="1 2">
    <name type="scientific">Roseateles aquae</name>
    <dbReference type="NCBI Taxonomy" id="3077235"/>
    <lineage>
        <taxon>Bacteria</taxon>
        <taxon>Pseudomonadati</taxon>
        <taxon>Pseudomonadota</taxon>
        <taxon>Betaproteobacteria</taxon>
        <taxon>Burkholderiales</taxon>
        <taxon>Sphaerotilaceae</taxon>
        <taxon>Roseateles</taxon>
    </lineage>
</organism>
<gene>
    <name evidence="1" type="ORF">RQP53_03545</name>
</gene>
<name>A0ABU3P7Q4_9BURK</name>
<keyword evidence="2" id="KW-1185">Reference proteome</keyword>
<sequence length="208" mass="21732">MSVITMPTNLPCAKGCSIELVSADTMTRSDVTSTGQARSYGVPVWAMVLQAPSPMNDRDASLWKALGMQMRGFVNLIAAFDPARPEPAGTLRGSVSLAANLAQGDSVMSLSAGAGQGGRTLATGDLLQIGSGQGSSQVVMVAADAVADGAGGISVAFEPPARRAYASGLGVSWSYPRMYMRRVDPRFGWQSHPGRWVTGVQLSLIEEP</sequence>
<proteinExistence type="predicted"/>
<evidence type="ECO:0000313" key="2">
    <source>
        <dbReference type="Proteomes" id="UP001246372"/>
    </source>
</evidence>
<dbReference type="EMBL" id="JAVXZY010000001">
    <property type="protein sequence ID" value="MDT8998347.1"/>
    <property type="molecule type" value="Genomic_DNA"/>
</dbReference>
<comment type="caution">
    <text evidence="1">The sequence shown here is derived from an EMBL/GenBank/DDBJ whole genome shotgun (WGS) entry which is preliminary data.</text>
</comment>
<accession>A0ABU3P7Q4</accession>
<dbReference type="RefSeq" id="WP_315648660.1">
    <property type="nucleotide sequence ID" value="NZ_JAVXZY010000001.1"/>
</dbReference>